<dbReference type="InterPro" id="IPR002018">
    <property type="entry name" value="CarbesteraseB"/>
</dbReference>
<dbReference type="EnsemblMetazoa" id="PHUM617310-RA">
    <property type="protein sequence ID" value="PHUM617310-PA"/>
    <property type="gene ID" value="PHUM617310"/>
</dbReference>
<evidence type="ECO:0000256" key="4">
    <source>
        <dbReference type="SAM" id="MobiDB-lite"/>
    </source>
</evidence>
<evidence type="ECO:0000256" key="1">
    <source>
        <dbReference type="ARBA" id="ARBA00005964"/>
    </source>
</evidence>
<feature type="region of interest" description="Disordered" evidence="4">
    <location>
        <begin position="863"/>
        <end position="913"/>
    </location>
</feature>
<organism>
    <name type="scientific">Pediculus humanus subsp. corporis</name>
    <name type="common">Body louse</name>
    <dbReference type="NCBI Taxonomy" id="121224"/>
    <lineage>
        <taxon>Eukaryota</taxon>
        <taxon>Metazoa</taxon>
        <taxon>Ecdysozoa</taxon>
        <taxon>Arthropoda</taxon>
        <taxon>Hexapoda</taxon>
        <taxon>Insecta</taxon>
        <taxon>Pterygota</taxon>
        <taxon>Neoptera</taxon>
        <taxon>Paraneoptera</taxon>
        <taxon>Psocodea</taxon>
        <taxon>Troctomorpha</taxon>
        <taxon>Phthiraptera</taxon>
        <taxon>Anoplura</taxon>
        <taxon>Pediculidae</taxon>
        <taxon>Pediculus</taxon>
    </lineage>
</organism>
<dbReference type="Proteomes" id="UP000009046">
    <property type="component" value="Unassembled WGS sequence"/>
</dbReference>
<gene>
    <name evidence="8" type="primary">8239883</name>
    <name evidence="7" type="ORF">Phum_PHUM617310</name>
</gene>
<reference evidence="8" key="3">
    <citation type="submission" date="2020-05" db="UniProtKB">
        <authorList>
            <consortium name="EnsemblMetazoa"/>
        </authorList>
    </citation>
    <scope>IDENTIFICATION</scope>
    <source>
        <strain evidence="8">USDA</strain>
    </source>
</reference>
<reference evidence="7" key="1">
    <citation type="submission" date="2007-04" db="EMBL/GenBank/DDBJ databases">
        <title>Annotation of Pediculus humanus corporis strain USDA.</title>
        <authorList>
            <person name="Kirkness E."/>
            <person name="Hannick L."/>
            <person name="Hass B."/>
            <person name="Bruggner R."/>
            <person name="Lawson D."/>
            <person name="Bidwell S."/>
            <person name="Joardar V."/>
            <person name="Caler E."/>
            <person name="Walenz B."/>
            <person name="Inman J."/>
            <person name="Schobel S."/>
            <person name="Galinsky K."/>
            <person name="Amedeo P."/>
            <person name="Strausberg R."/>
        </authorList>
    </citation>
    <scope>NUCLEOTIDE SEQUENCE</scope>
    <source>
        <strain evidence="7">USDA</strain>
    </source>
</reference>
<feature type="compositionally biased region" description="Basic and acidic residues" evidence="4">
    <location>
        <begin position="877"/>
        <end position="889"/>
    </location>
</feature>
<keyword evidence="5" id="KW-0472">Membrane</keyword>
<comment type="similarity">
    <text evidence="1">Belongs to the type-B carboxylesterase/lipase family.</text>
</comment>
<dbReference type="PANTHER" id="PTHR43903">
    <property type="entry name" value="NEUROLIGIN"/>
    <property type="match status" value="1"/>
</dbReference>
<dbReference type="STRING" id="121224.E0W4C8"/>
<dbReference type="EMBL" id="DS235886">
    <property type="protein sequence ID" value="EEB20484.1"/>
    <property type="molecule type" value="Genomic_DNA"/>
</dbReference>
<dbReference type="CTD" id="8239883"/>
<dbReference type="GeneID" id="8239883"/>
<dbReference type="PROSITE" id="PS00941">
    <property type="entry name" value="CARBOXYLESTERASE_B_2"/>
    <property type="match status" value="1"/>
</dbReference>
<keyword evidence="9" id="KW-1185">Reference proteome</keyword>
<name>E0W4C8_PEDHC</name>
<dbReference type="ESTHER" id="pedhc-e0w4c8">
    <property type="family name" value="Gliotactin"/>
</dbReference>
<dbReference type="EC" id="3.1.1.1" evidence="7"/>
<feature type="transmembrane region" description="Helical" evidence="5">
    <location>
        <begin position="720"/>
        <end position="743"/>
    </location>
</feature>
<accession>E0W4C8</accession>
<dbReference type="FunFam" id="3.40.50.1820:FF:000156">
    <property type="entry name" value="Neuroligin-4, Y-linked"/>
    <property type="match status" value="1"/>
</dbReference>
<dbReference type="RefSeq" id="XP_002433222.1">
    <property type="nucleotide sequence ID" value="XM_002433177.1"/>
</dbReference>
<keyword evidence="3" id="KW-0325">Glycoprotein</keyword>
<feature type="region of interest" description="Disordered" evidence="4">
    <location>
        <begin position="22"/>
        <end position="45"/>
    </location>
</feature>
<dbReference type="OrthoDB" id="408631at2759"/>
<evidence type="ECO:0000256" key="2">
    <source>
        <dbReference type="ARBA" id="ARBA00022729"/>
    </source>
</evidence>
<feature type="region of interest" description="Disordered" evidence="4">
    <location>
        <begin position="785"/>
        <end position="809"/>
    </location>
</feature>
<dbReference type="GO" id="GO:0106435">
    <property type="term" value="F:carboxylesterase activity"/>
    <property type="evidence" value="ECO:0007669"/>
    <property type="project" value="UniProtKB-EC"/>
</dbReference>
<dbReference type="FunCoup" id="E0W4C8">
    <property type="interactions" value="41"/>
</dbReference>
<feature type="domain" description="Carboxylesterase type B" evidence="6">
    <location>
        <begin position="163"/>
        <end position="689"/>
    </location>
</feature>
<evidence type="ECO:0000313" key="7">
    <source>
        <dbReference type="EMBL" id="EEB20484.1"/>
    </source>
</evidence>
<dbReference type="Pfam" id="PF00135">
    <property type="entry name" value="COesterase"/>
    <property type="match status" value="1"/>
</dbReference>
<dbReference type="eggNOG" id="KOG1516">
    <property type="taxonomic scope" value="Eukaryota"/>
</dbReference>
<dbReference type="AlphaFoldDB" id="E0W4C8"/>
<dbReference type="SUPFAM" id="SSF53474">
    <property type="entry name" value="alpha/beta-Hydrolases"/>
    <property type="match status" value="1"/>
</dbReference>
<keyword evidence="2" id="KW-0732">Signal</keyword>
<evidence type="ECO:0000256" key="3">
    <source>
        <dbReference type="ARBA" id="ARBA00023180"/>
    </source>
</evidence>
<evidence type="ECO:0000313" key="8">
    <source>
        <dbReference type="EnsemblMetazoa" id="PHUM617310-PA"/>
    </source>
</evidence>
<reference evidence="7" key="2">
    <citation type="submission" date="2007-04" db="EMBL/GenBank/DDBJ databases">
        <title>The genome of the human body louse.</title>
        <authorList>
            <consortium name="The Human Body Louse Genome Consortium"/>
            <person name="Kirkness E."/>
            <person name="Walenz B."/>
            <person name="Hass B."/>
            <person name="Bruggner R."/>
            <person name="Strausberg R."/>
        </authorList>
    </citation>
    <scope>NUCLEOTIDE SEQUENCE</scope>
    <source>
        <strain evidence="7">USDA</strain>
    </source>
</reference>
<dbReference type="OMA" id="HYQPNGF"/>
<dbReference type="HOGENOM" id="CLU_006586_3_0_1"/>
<keyword evidence="7" id="KW-0378">Hydrolase</keyword>
<keyword evidence="5" id="KW-1133">Transmembrane helix</keyword>
<evidence type="ECO:0000256" key="5">
    <source>
        <dbReference type="SAM" id="Phobius"/>
    </source>
</evidence>
<protein>
    <submittedName>
        <fullName evidence="7">Acetylcholinesterase 1, putative</fullName>
        <ecNumber evidence="7">3.1.1.1</ecNumber>
    </submittedName>
</protein>
<dbReference type="InterPro" id="IPR019819">
    <property type="entry name" value="Carboxylesterase_B_CS"/>
</dbReference>
<dbReference type="Gene3D" id="3.40.50.1820">
    <property type="entry name" value="alpha/beta hydrolase"/>
    <property type="match status" value="1"/>
</dbReference>
<evidence type="ECO:0000259" key="6">
    <source>
        <dbReference type="Pfam" id="PF00135"/>
    </source>
</evidence>
<dbReference type="InParanoid" id="E0W4C8"/>
<dbReference type="EMBL" id="AAZO01007550">
    <property type="status" value="NOT_ANNOTATED_CDS"/>
    <property type="molecule type" value="Genomic_DNA"/>
</dbReference>
<evidence type="ECO:0000313" key="9">
    <source>
        <dbReference type="Proteomes" id="UP000009046"/>
    </source>
</evidence>
<dbReference type="InterPro" id="IPR029058">
    <property type="entry name" value="AB_hydrolase_fold"/>
</dbReference>
<dbReference type="InterPro" id="IPR051093">
    <property type="entry name" value="Neuroligin/BSAL"/>
</dbReference>
<dbReference type="VEuPathDB" id="VectorBase:PHUM617310"/>
<proteinExistence type="inferred from homology"/>
<keyword evidence="5" id="KW-0812">Transmembrane</keyword>
<sequence length="913" mass="104569">MNASGTQNGHIDMSCQNSFGNYPDPYNYRNNEGHNRPNPGDPNYRTYEYQGRRYGQSSFDFDSRNLDNQNDWNYLNFNPNYPGFGTNDPRFRHPDGATKVQRPGILSGWKDYLQGKYRVISAQENRDIYVTTSYGQVQGFQVYLYDTPDPYSQYRPGDSTVEKIKGNVSVFLGIPYAMPPVKDGRFKPPLPHKGWQLLQAVDFGPACPQPAKYVGESKGIRDMDEDCLYLNVYSPFTGAGVAQKYPVMFYIHGGDFYQGASNTFPGHMLAGFFDVVVVTINYRLGALGFLSTADQNSPGNYGILDQAQALKWVYDNIEFFNGDRNSITLFGPGAGAASAGLLMLAPKTKDLVSKVIAQSGAALADWAVTRSWEQVLNTSTVFGRHLGCSTDSSWKLVNCLRNGRSALELGNAEFRPEVGLLAWGPVLDTNFTVPKDSWFHNTFTEKDWHFFPKSPEELLKEGHFNKQLRYMAGVTTQEAAYVIYKNESLVPHFTIGKPFFDQKVRELVHQLNYTFNEEGVYEAIRYLYTYWPDPDATQYIREQYIHLISDLKYRAPSDKMTKLLLEKRVPVYLYVLNTTVEAFRFPDWRKVPHDIERVFLTGAPFMDVEFFPKSENWQRNMWTENDRNMSYFFMKAYSDFAKYGNPSQQQILGLHFETAHVGNLKYLNINTTFNSSIMYNYRQTECAFWYSYLPTVIGTYFTTYRPYSEFWWDAREELQIAFLSIISLSVVLIILVFTCCILWRKAKRTADQYYDINLIHKEDEEGMEGVDNETSQSTNNIYEFREVSGSNKRPPAGTPPPVFKSRPTSFSLSSQQNIMMEDKKPIAPMQHLSKSTGNFLAAPDKSKIITNKNVCMDSGLKVKDSKKSYSTPSLRSNDSKESLREDDGRMVPGSKKAIRKNPRKFDRIPQTQV</sequence>
<dbReference type="KEGG" id="phu:Phum_PHUM617310"/>